<organism evidence="2 3">
    <name type="scientific">Pseudogymnoascus destructans (strain ATCC MYA-4855 / 20631-21)</name>
    <name type="common">Bat white-nose syndrome fungus</name>
    <name type="synonym">Geomyces destructans</name>
    <dbReference type="NCBI Taxonomy" id="658429"/>
    <lineage>
        <taxon>Eukaryota</taxon>
        <taxon>Fungi</taxon>
        <taxon>Dikarya</taxon>
        <taxon>Ascomycota</taxon>
        <taxon>Pezizomycotina</taxon>
        <taxon>Leotiomycetes</taxon>
        <taxon>Thelebolales</taxon>
        <taxon>Thelebolaceae</taxon>
        <taxon>Pseudogymnoascus</taxon>
    </lineage>
</organism>
<dbReference type="Proteomes" id="UP000011064">
    <property type="component" value="Unassembled WGS sequence"/>
</dbReference>
<dbReference type="EMBL" id="GL574548">
    <property type="protein sequence ID" value="ELR03156.1"/>
    <property type="molecule type" value="Genomic_DNA"/>
</dbReference>
<dbReference type="AlphaFoldDB" id="L8FTX9"/>
<proteinExistence type="predicted"/>
<sequence length="152" mass="17444">MEDDQAPTTTAEQQMQQLFAFIQNIANKLENLENTFQANTSATQYSTQTHHTELPTAPLAMSGTPGALPKVQTPDLYHGDRRKLKGFLMQLDIYFTLRPHQFTSDIQKIYFAASYIIKSDSFLYKHLKCCRVFFFAEFILNRALEPLVVSED</sequence>
<dbReference type="VEuPathDB" id="FungiDB:GMDG_08887"/>
<keyword evidence="1" id="KW-0175">Coiled coil</keyword>
<reference evidence="3" key="1">
    <citation type="submission" date="2010-09" db="EMBL/GenBank/DDBJ databases">
        <title>The genome sequence of Geomyces destructans 20631-21.</title>
        <authorList>
            <consortium name="The Broad Institute Genome Sequencing Platform"/>
            <person name="Cuomo C.A."/>
            <person name="Blehert D.S."/>
            <person name="Lorch J.M."/>
            <person name="Young S.K."/>
            <person name="Zeng Q."/>
            <person name="Gargeya S."/>
            <person name="Fitzgerald M."/>
            <person name="Haas B."/>
            <person name="Abouelleil A."/>
            <person name="Alvarado L."/>
            <person name="Arachchi H.M."/>
            <person name="Berlin A."/>
            <person name="Brown A."/>
            <person name="Chapman S.B."/>
            <person name="Chen Z."/>
            <person name="Dunbar C."/>
            <person name="Freedman E."/>
            <person name="Gearin G."/>
            <person name="Gellesch M."/>
            <person name="Goldberg J."/>
            <person name="Griggs A."/>
            <person name="Gujja S."/>
            <person name="Heiman D."/>
            <person name="Howarth C."/>
            <person name="Larson L."/>
            <person name="Lui A."/>
            <person name="MacDonald P.J.P."/>
            <person name="Montmayeur A."/>
            <person name="Murphy C."/>
            <person name="Neiman D."/>
            <person name="Pearson M."/>
            <person name="Priest M."/>
            <person name="Roberts A."/>
            <person name="Saif S."/>
            <person name="Shea T."/>
            <person name="Shenoy N."/>
            <person name="Sisk P."/>
            <person name="Stolte C."/>
            <person name="Sykes S."/>
            <person name="Wortman J."/>
            <person name="Nusbaum C."/>
            <person name="Birren B."/>
        </authorList>
    </citation>
    <scope>NUCLEOTIDE SEQUENCE [LARGE SCALE GENOMIC DNA]</scope>
    <source>
        <strain evidence="3">ATCC MYA-4855 / 20631-21</strain>
    </source>
</reference>
<evidence type="ECO:0000313" key="3">
    <source>
        <dbReference type="Proteomes" id="UP000011064"/>
    </source>
</evidence>
<accession>L8FTX9</accession>
<evidence type="ECO:0000313" key="2">
    <source>
        <dbReference type="EMBL" id="ELR03156.1"/>
    </source>
</evidence>
<dbReference type="InParanoid" id="L8FTX9"/>
<keyword evidence="3" id="KW-1185">Reference proteome</keyword>
<feature type="coiled-coil region" evidence="1">
    <location>
        <begin position="15"/>
        <end position="42"/>
    </location>
</feature>
<protein>
    <submittedName>
        <fullName evidence="2">Uncharacterized protein</fullName>
    </submittedName>
</protein>
<name>L8FTX9_PSED2</name>
<evidence type="ECO:0000256" key="1">
    <source>
        <dbReference type="SAM" id="Coils"/>
    </source>
</evidence>
<dbReference type="HOGENOM" id="CLU_1723170_0_0_1"/>
<gene>
    <name evidence="2" type="ORF">GMDG_08887</name>
</gene>